<gene>
    <name evidence="1" type="ORF">B7492_32475</name>
</gene>
<dbReference type="RefSeq" id="WP_085313474.1">
    <property type="nucleotide sequence ID" value="NZ_CP020746.1"/>
</dbReference>
<dbReference type="EMBL" id="CP020746">
    <property type="protein sequence ID" value="ARJ25757.1"/>
    <property type="molecule type" value="Genomic_DNA"/>
</dbReference>
<evidence type="ECO:0000313" key="2">
    <source>
        <dbReference type="Proteomes" id="UP000192932"/>
    </source>
</evidence>
<sequence>MTTENNMNNYFMPKGIEIDDNGKITIDSPQLAALLKNGKVNFNEDDFQPEIASTFRSGPGGGTTIINNVC</sequence>
<evidence type="ECO:0000313" key="1">
    <source>
        <dbReference type="EMBL" id="ARJ25757.1"/>
    </source>
</evidence>
<dbReference type="AlphaFoldDB" id="A0A1W6AIT3"/>
<organism evidence="1 2">
    <name type="scientific">Bacillus mycoides</name>
    <dbReference type="NCBI Taxonomy" id="1405"/>
    <lineage>
        <taxon>Bacteria</taxon>
        <taxon>Bacillati</taxon>
        <taxon>Bacillota</taxon>
        <taxon>Bacilli</taxon>
        <taxon>Bacillales</taxon>
        <taxon>Bacillaceae</taxon>
        <taxon>Bacillus</taxon>
        <taxon>Bacillus cereus group</taxon>
    </lineage>
</organism>
<protein>
    <submittedName>
        <fullName evidence="1">Uncharacterized protein</fullName>
    </submittedName>
</protein>
<proteinExistence type="predicted"/>
<accession>A0A1W6AIT3</accession>
<reference evidence="1 2" key="1">
    <citation type="submission" date="2017-04" db="EMBL/GenBank/DDBJ databases">
        <title>The Characteristic of a Fine Plant Growth-Promoting Rhizobacteria Bacillus mycoides Gnyt1 and its Whole Genome Sequencing Analysis.</title>
        <authorList>
            <person name="Li J.H."/>
            <person name="Yao T."/>
        </authorList>
    </citation>
    <scope>NUCLEOTIDE SEQUENCE [LARGE SCALE GENOMIC DNA]</scope>
    <source>
        <strain evidence="1 2">Gnyt1</strain>
        <plasmid evidence="2">Plasmid unnamed3</plasmid>
    </source>
</reference>
<keyword evidence="1" id="KW-0614">Plasmid</keyword>
<dbReference type="Proteomes" id="UP000192932">
    <property type="component" value="Plasmid unnamed3"/>
</dbReference>
<name>A0A1W6AIT3_BACMY</name>
<geneLocation type="plasmid" evidence="1 2">
    <name>unnamed3</name>
</geneLocation>